<dbReference type="RefSeq" id="WP_094290571.1">
    <property type="nucleotide sequence ID" value="NZ_NOIG01000010.1"/>
</dbReference>
<dbReference type="GO" id="GO:0008194">
    <property type="term" value="F:UDP-glycosyltransferase activity"/>
    <property type="evidence" value="ECO:0007669"/>
    <property type="project" value="InterPro"/>
</dbReference>
<dbReference type="Proteomes" id="UP000215441">
    <property type="component" value="Unassembled WGS sequence"/>
</dbReference>
<dbReference type="InterPro" id="IPR010610">
    <property type="entry name" value="EryCIII-like_C"/>
</dbReference>
<dbReference type="GO" id="GO:0016758">
    <property type="term" value="F:hexosyltransferase activity"/>
    <property type="evidence" value="ECO:0007669"/>
    <property type="project" value="UniProtKB-ARBA"/>
</dbReference>
<dbReference type="OrthoDB" id="9805366at2"/>
<proteinExistence type="predicted"/>
<dbReference type="SUPFAM" id="SSF53756">
    <property type="entry name" value="UDP-Glycosyltransferase/glycogen phosphorylase"/>
    <property type="match status" value="1"/>
</dbReference>
<dbReference type="PANTHER" id="PTHR48050:SF13">
    <property type="entry name" value="STEROL 3-BETA-GLUCOSYLTRANSFERASE UGT80A2"/>
    <property type="match status" value="1"/>
</dbReference>
<dbReference type="PANTHER" id="PTHR48050">
    <property type="entry name" value="STEROL 3-BETA-GLUCOSYLTRANSFERASE"/>
    <property type="match status" value="1"/>
</dbReference>
<organism evidence="2 3">
    <name type="scientific">Acidovorax kalamii</name>
    <dbReference type="NCBI Taxonomy" id="2004485"/>
    <lineage>
        <taxon>Bacteria</taxon>
        <taxon>Pseudomonadati</taxon>
        <taxon>Pseudomonadota</taxon>
        <taxon>Betaproteobacteria</taxon>
        <taxon>Burkholderiales</taxon>
        <taxon>Comamonadaceae</taxon>
        <taxon>Acidovorax</taxon>
    </lineage>
</organism>
<accession>A0A235EK67</accession>
<dbReference type="Gene3D" id="3.40.50.2000">
    <property type="entry name" value="Glycogen Phosphorylase B"/>
    <property type="match status" value="2"/>
</dbReference>
<evidence type="ECO:0000313" key="3">
    <source>
        <dbReference type="Proteomes" id="UP000215441"/>
    </source>
</evidence>
<dbReference type="AlphaFoldDB" id="A0A235EK67"/>
<dbReference type="Pfam" id="PF06722">
    <property type="entry name" value="EryCIII-like_C"/>
    <property type="match status" value="1"/>
</dbReference>
<dbReference type="EMBL" id="NOIG01000010">
    <property type="protein sequence ID" value="OYD49153.1"/>
    <property type="molecule type" value="Genomic_DNA"/>
</dbReference>
<evidence type="ECO:0000313" key="2">
    <source>
        <dbReference type="EMBL" id="OYD49153.1"/>
    </source>
</evidence>
<keyword evidence="3" id="KW-1185">Reference proteome</keyword>
<gene>
    <name evidence="2" type="ORF">CBY09_15945</name>
</gene>
<dbReference type="InterPro" id="IPR050426">
    <property type="entry name" value="Glycosyltransferase_28"/>
</dbReference>
<evidence type="ECO:0000259" key="1">
    <source>
        <dbReference type="Pfam" id="PF06722"/>
    </source>
</evidence>
<reference evidence="2 3" key="1">
    <citation type="submission" date="2017-07" db="EMBL/GenBank/DDBJ databases">
        <title>Acidovorax KNDSW TSA 6 genome sequence and assembly.</title>
        <authorList>
            <person name="Mayilraj S."/>
        </authorList>
    </citation>
    <scope>NUCLEOTIDE SEQUENCE [LARGE SCALE GENOMIC DNA]</scope>
    <source>
        <strain evidence="2 3">KNDSW-TSA6</strain>
    </source>
</reference>
<sequence>MKRILITAMGSHGDVLPFISMAAEFRRRGFEVFAYANPFFADSAASCGAVFRPIGTVADYEGLFAQAPDSNPPKAMAAVAGFMARQTPACYRAMYGDVRPGRTLVIGGSLFFAHRLVAETLGVPCATVHLAPAAIRSTIAPARIGAGGAWLREKSPFWLRQLFWWLADRAHTDRYFLAPLNSMRTQLGLAPLPELFSPWLRQVDAEVALFPAWFSGAPADWPAQLQHCDFPFDDPACAAELPDDLRDFLAAGPAPVGFTAGTATANAREFFARSARACEQGGLRGLLLTHFAQQVPDKLPPGVLHVGYAPYARLLPRLAALVHHGGIGTTAQALRAGIPQVVRPTAYDQFDNAQRLVALNVAREILPRRYTENHICNTLAELMHDTTVRAQCHAIAEQMRPAAATNAGIASACEAVLSGCGWPPGTVADPVG</sequence>
<comment type="caution">
    <text evidence="2">The sequence shown here is derived from an EMBL/GenBank/DDBJ whole genome shotgun (WGS) entry which is preliminary data.</text>
</comment>
<protein>
    <recommendedName>
        <fullName evidence="1">Erythromycin biosynthesis protein CIII-like C-terminal domain-containing protein</fullName>
    </recommendedName>
</protein>
<dbReference type="GO" id="GO:0017000">
    <property type="term" value="P:antibiotic biosynthetic process"/>
    <property type="evidence" value="ECO:0007669"/>
    <property type="project" value="UniProtKB-ARBA"/>
</dbReference>
<feature type="domain" description="Erythromycin biosynthesis protein CIII-like C-terminal" evidence="1">
    <location>
        <begin position="297"/>
        <end position="414"/>
    </location>
</feature>
<dbReference type="CDD" id="cd03784">
    <property type="entry name" value="GT1_Gtf-like"/>
    <property type="match status" value="1"/>
</dbReference>
<dbReference type="InterPro" id="IPR002213">
    <property type="entry name" value="UDP_glucos_trans"/>
</dbReference>
<name>A0A235EK67_9BURK</name>